<reference evidence="3" key="1">
    <citation type="submission" date="2022-11" db="UniProtKB">
        <authorList>
            <consortium name="WormBaseParasite"/>
        </authorList>
    </citation>
    <scope>IDENTIFICATION</scope>
</reference>
<name>A0A914MMR5_MELIC</name>
<accession>A0A914MMR5</accession>
<feature type="transmembrane region" description="Helical" evidence="1">
    <location>
        <begin position="102"/>
        <end position="127"/>
    </location>
</feature>
<dbReference type="WBParaSite" id="Minc3s02218g28925">
    <property type="protein sequence ID" value="Minc3s02218g28925"/>
    <property type="gene ID" value="Minc3s02218g28925"/>
</dbReference>
<sequence>MADEEILKFQLDKNERNIEEEEEGRPIIVNFEGGGCEEGGSDDEEDEDINRDYKNISSNSSIEAPSTNVVDCYTSALNNLVRDNEENNEGNNRHYFGNYTRYLVMFITTMCLSMSMANSLALNFTVICMHKDSIINSNLTTGEDYSRQKGKDSFIIMTYCQILP</sequence>
<keyword evidence="1" id="KW-0472">Membrane</keyword>
<keyword evidence="2" id="KW-1185">Reference proteome</keyword>
<dbReference type="Proteomes" id="UP000887563">
    <property type="component" value="Unplaced"/>
</dbReference>
<evidence type="ECO:0000313" key="2">
    <source>
        <dbReference type="Proteomes" id="UP000887563"/>
    </source>
</evidence>
<protein>
    <submittedName>
        <fullName evidence="3">Uncharacterized protein</fullName>
    </submittedName>
</protein>
<keyword evidence="1" id="KW-0812">Transmembrane</keyword>
<evidence type="ECO:0000313" key="3">
    <source>
        <dbReference type="WBParaSite" id="Minc3s02218g28925"/>
    </source>
</evidence>
<keyword evidence="1" id="KW-1133">Transmembrane helix</keyword>
<evidence type="ECO:0000256" key="1">
    <source>
        <dbReference type="SAM" id="Phobius"/>
    </source>
</evidence>
<proteinExistence type="predicted"/>
<organism evidence="2 3">
    <name type="scientific">Meloidogyne incognita</name>
    <name type="common">Southern root-knot nematode worm</name>
    <name type="synonym">Oxyuris incognita</name>
    <dbReference type="NCBI Taxonomy" id="6306"/>
    <lineage>
        <taxon>Eukaryota</taxon>
        <taxon>Metazoa</taxon>
        <taxon>Ecdysozoa</taxon>
        <taxon>Nematoda</taxon>
        <taxon>Chromadorea</taxon>
        <taxon>Rhabditida</taxon>
        <taxon>Tylenchina</taxon>
        <taxon>Tylenchomorpha</taxon>
        <taxon>Tylenchoidea</taxon>
        <taxon>Meloidogynidae</taxon>
        <taxon>Meloidogyninae</taxon>
        <taxon>Meloidogyne</taxon>
        <taxon>Meloidogyne incognita group</taxon>
    </lineage>
</organism>
<dbReference type="AlphaFoldDB" id="A0A914MMR5"/>